<dbReference type="GO" id="GO:0050863">
    <property type="term" value="P:regulation of T cell activation"/>
    <property type="evidence" value="ECO:0007669"/>
    <property type="project" value="UniProtKB-ARBA"/>
</dbReference>
<keyword evidence="4" id="KW-1015">Disulfide bond</keyword>
<feature type="domain" description="Ig-like" evidence="9">
    <location>
        <begin position="38"/>
        <end position="126"/>
    </location>
</feature>
<reference evidence="10" key="3">
    <citation type="submission" date="2025-09" db="UniProtKB">
        <authorList>
            <consortium name="Ensembl"/>
        </authorList>
    </citation>
    <scope>IDENTIFICATION</scope>
</reference>
<dbReference type="InterPro" id="IPR003599">
    <property type="entry name" value="Ig_sub"/>
</dbReference>
<dbReference type="Pfam" id="PF07686">
    <property type="entry name" value="V-set"/>
    <property type="match status" value="1"/>
</dbReference>
<dbReference type="PANTHER" id="PTHR24100">
    <property type="entry name" value="BUTYROPHILIN"/>
    <property type="match status" value="1"/>
</dbReference>
<evidence type="ECO:0000256" key="8">
    <source>
        <dbReference type="SAM" id="MobiDB-lite"/>
    </source>
</evidence>
<dbReference type="SUPFAM" id="SSF48726">
    <property type="entry name" value="Immunoglobulin"/>
    <property type="match status" value="1"/>
</dbReference>
<keyword evidence="3" id="KW-0472">Membrane</keyword>
<sequence>MFTIGFTVLDQREFILSFSYTDEFELIGPRGDEKHQFGSDTTLSCHLSPEISAAAMEIRWFKGMDCICLYKNRQVTEGKGYEGRVNLFTHELQRGNVSLQIRDCTESDRGYYLCHVTNGDLTEELTVRVWKIPPSRDRDFLVRQWHSEWTEEERLKMEESVLLTELKEERHPVLKNLMSFTEEKKSQEEKLKRAELENTAEQTDSIEELKEEEKQQEEREYIRAISLELREMQERRLRERVEMRQREEEEIRGKMRAVADDLRSSEEAVKKIKEKIEQHEKQKDGYNETLSEERNEEKRRELEKEMERENEQIKEAEEELKRMQEERWRRMKKLRLEMEIREKNALKADTHFIKKLPELISQTVITNRQKEFDRQMNEKDREIKTLKLNLSEMEKEKEKQIEERKKTLDEKKKKLQQKDAELEERTETIESRNKIIEEKNELLREKDTLLENTGKEVESCKKQLNTLRKELQDKSSTLQEMMILLELQKTELRENTGSLKRRKDFLVREKHS</sequence>
<dbReference type="AlphaFoldDB" id="A0A3B4DQF4"/>
<dbReference type="PANTHER" id="PTHR24100:SF130">
    <property type="entry name" value="BUTYROPHILIN-LIKE PROTEIN 9"/>
    <property type="match status" value="1"/>
</dbReference>
<dbReference type="GO" id="GO:0009897">
    <property type="term" value="C:external side of plasma membrane"/>
    <property type="evidence" value="ECO:0007669"/>
    <property type="project" value="TreeGrafter"/>
</dbReference>
<dbReference type="InterPro" id="IPR007110">
    <property type="entry name" value="Ig-like_dom"/>
</dbReference>
<feature type="region of interest" description="Disordered" evidence="8">
    <location>
        <begin position="278"/>
        <end position="307"/>
    </location>
</feature>
<evidence type="ECO:0000313" key="10">
    <source>
        <dbReference type="Ensembl" id="ENSPNAP00000026607.2"/>
    </source>
</evidence>
<evidence type="ECO:0000256" key="6">
    <source>
        <dbReference type="ARBA" id="ARBA00023319"/>
    </source>
</evidence>
<reference evidence="10 11" key="1">
    <citation type="submission" date="2020-10" db="EMBL/GenBank/DDBJ databases">
        <title>Pygocentrus nattereri (red-bellied piranha) genome, fPygNat1, primary haplotype.</title>
        <authorList>
            <person name="Myers G."/>
            <person name="Meyer A."/>
            <person name="Karagic N."/>
            <person name="Pippel M."/>
            <person name="Winkler S."/>
            <person name="Tracey A."/>
            <person name="Wood J."/>
            <person name="Formenti G."/>
            <person name="Howe K."/>
            <person name="Fedrigo O."/>
            <person name="Jarvis E.D."/>
        </authorList>
    </citation>
    <scope>NUCLEOTIDE SEQUENCE [LARGE SCALE GENOMIC DNA]</scope>
</reference>
<evidence type="ECO:0000256" key="4">
    <source>
        <dbReference type="ARBA" id="ARBA00023157"/>
    </source>
</evidence>
<feature type="coiled-coil region" evidence="7">
    <location>
        <begin position="369"/>
        <end position="488"/>
    </location>
</feature>
<dbReference type="InterPro" id="IPR036179">
    <property type="entry name" value="Ig-like_dom_sf"/>
</dbReference>
<comment type="subcellular location">
    <subcellularLocation>
        <location evidence="1">Membrane</location>
    </subcellularLocation>
</comment>
<feature type="region of interest" description="Disordered" evidence="8">
    <location>
        <begin position="184"/>
        <end position="214"/>
    </location>
</feature>
<dbReference type="InterPro" id="IPR050504">
    <property type="entry name" value="IgSF_BTN/MOG"/>
</dbReference>
<keyword evidence="11" id="KW-1185">Reference proteome</keyword>
<evidence type="ECO:0000256" key="1">
    <source>
        <dbReference type="ARBA" id="ARBA00004370"/>
    </source>
</evidence>
<dbReference type="GO" id="GO:0001817">
    <property type="term" value="P:regulation of cytokine production"/>
    <property type="evidence" value="ECO:0007669"/>
    <property type="project" value="TreeGrafter"/>
</dbReference>
<evidence type="ECO:0000256" key="7">
    <source>
        <dbReference type="SAM" id="Coils"/>
    </source>
</evidence>
<dbReference type="InterPro" id="IPR013783">
    <property type="entry name" value="Ig-like_fold"/>
</dbReference>
<dbReference type="GO" id="GO:0005102">
    <property type="term" value="F:signaling receptor binding"/>
    <property type="evidence" value="ECO:0007669"/>
    <property type="project" value="TreeGrafter"/>
</dbReference>
<proteinExistence type="predicted"/>
<feature type="compositionally biased region" description="Basic and acidic residues" evidence="8">
    <location>
        <begin position="184"/>
        <end position="196"/>
    </location>
</feature>
<organism evidence="10 11">
    <name type="scientific">Pygocentrus nattereri</name>
    <name type="common">Red-bellied piranha</name>
    <dbReference type="NCBI Taxonomy" id="42514"/>
    <lineage>
        <taxon>Eukaryota</taxon>
        <taxon>Metazoa</taxon>
        <taxon>Chordata</taxon>
        <taxon>Craniata</taxon>
        <taxon>Vertebrata</taxon>
        <taxon>Euteleostomi</taxon>
        <taxon>Actinopterygii</taxon>
        <taxon>Neopterygii</taxon>
        <taxon>Teleostei</taxon>
        <taxon>Ostariophysi</taxon>
        <taxon>Characiformes</taxon>
        <taxon>Characoidei</taxon>
        <taxon>Pygocentrus</taxon>
    </lineage>
</organism>
<name>A0A3B4DQF4_PYGNA</name>
<evidence type="ECO:0000256" key="5">
    <source>
        <dbReference type="ARBA" id="ARBA00023180"/>
    </source>
</evidence>
<dbReference type="Ensembl" id="ENSPNAT00000004681.2">
    <property type="protein sequence ID" value="ENSPNAP00000026607.2"/>
    <property type="gene ID" value="ENSPNAG00000011912.2"/>
</dbReference>
<dbReference type="FunFam" id="2.60.40.10:FF:000142">
    <property type="entry name" value="V-set domain-containing T-cell activation inhibitor 1"/>
    <property type="match status" value="1"/>
</dbReference>
<dbReference type="Proteomes" id="UP001501920">
    <property type="component" value="Chromosome 23"/>
</dbReference>
<keyword evidence="5" id="KW-0325">Glycoprotein</keyword>
<dbReference type="SMART" id="SM00409">
    <property type="entry name" value="IG"/>
    <property type="match status" value="1"/>
</dbReference>
<evidence type="ECO:0000256" key="3">
    <source>
        <dbReference type="ARBA" id="ARBA00023136"/>
    </source>
</evidence>
<evidence type="ECO:0000256" key="2">
    <source>
        <dbReference type="ARBA" id="ARBA00022729"/>
    </source>
</evidence>
<dbReference type="GO" id="GO:0050852">
    <property type="term" value="P:T cell receptor signaling pathway"/>
    <property type="evidence" value="ECO:0007669"/>
    <property type="project" value="TreeGrafter"/>
</dbReference>
<reference evidence="10" key="2">
    <citation type="submission" date="2025-08" db="UniProtKB">
        <authorList>
            <consortium name="Ensembl"/>
        </authorList>
    </citation>
    <scope>IDENTIFICATION</scope>
</reference>
<keyword evidence="7" id="KW-0175">Coiled coil</keyword>
<dbReference type="InterPro" id="IPR013106">
    <property type="entry name" value="Ig_V-set"/>
</dbReference>
<dbReference type="GO" id="GO:1903037">
    <property type="term" value="P:regulation of leukocyte cell-cell adhesion"/>
    <property type="evidence" value="ECO:0007669"/>
    <property type="project" value="UniProtKB-ARBA"/>
</dbReference>
<dbReference type="OMA" id="CEDRERH"/>
<dbReference type="Gene3D" id="2.60.40.10">
    <property type="entry name" value="Immunoglobulins"/>
    <property type="match status" value="1"/>
</dbReference>
<protein>
    <recommendedName>
        <fullName evidence="9">Ig-like domain-containing protein</fullName>
    </recommendedName>
</protein>
<keyword evidence="2" id="KW-0732">Signal</keyword>
<accession>A0A3B4DQF4</accession>
<dbReference type="GeneTree" id="ENSGT00940000162079"/>
<keyword evidence="6" id="KW-0393">Immunoglobulin domain</keyword>
<dbReference type="PROSITE" id="PS50835">
    <property type="entry name" value="IG_LIKE"/>
    <property type="match status" value="1"/>
</dbReference>
<evidence type="ECO:0000313" key="11">
    <source>
        <dbReference type="Proteomes" id="UP001501920"/>
    </source>
</evidence>
<evidence type="ECO:0000259" key="9">
    <source>
        <dbReference type="PROSITE" id="PS50835"/>
    </source>
</evidence>